<dbReference type="GO" id="GO:0016491">
    <property type="term" value="F:oxidoreductase activity"/>
    <property type="evidence" value="ECO:0007669"/>
    <property type="project" value="UniProtKB-KW"/>
</dbReference>
<dbReference type="PRINTS" id="PR00420">
    <property type="entry name" value="RNGMNOXGNASE"/>
</dbReference>
<dbReference type="Gene3D" id="3.50.50.60">
    <property type="entry name" value="FAD/NAD(P)-binding domain"/>
    <property type="match status" value="1"/>
</dbReference>
<dbReference type="SUPFAM" id="SSF51905">
    <property type="entry name" value="FAD/NAD(P)-binding domain"/>
    <property type="match status" value="1"/>
</dbReference>
<dbReference type="InterPro" id="IPR036188">
    <property type="entry name" value="FAD/NAD-bd_sf"/>
</dbReference>
<proteinExistence type="predicted"/>
<name>A0ABT7WFJ6_9FLAO</name>
<dbReference type="PANTHER" id="PTHR42685">
    <property type="entry name" value="GERANYLGERANYL DIPHOSPHATE REDUCTASE"/>
    <property type="match status" value="1"/>
</dbReference>
<keyword evidence="2" id="KW-0560">Oxidoreductase</keyword>
<dbReference type="InterPro" id="IPR006076">
    <property type="entry name" value="FAD-dep_OxRdtase"/>
</dbReference>
<dbReference type="Proteomes" id="UP001174839">
    <property type="component" value="Unassembled WGS sequence"/>
</dbReference>
<feature type="domain" description="FAD dependent oxidoreductase" evidence="1">
    <location>
        <begin position="6"/>
        <end position="38"/>
    </location>
</feature>
<organism evidence="2 3">
    <name type="scientific">Robiginitalea aurantiaca</name>
    <dbReference type="NCBI Taxonomy" id="3056915"/>
    <lineage>
        <taxon>Bacteria</taxon>
        <taxon>Pseudomonadati</taxon>
        <taxon>Bacteroidota</taxon>
        <taxon>Flavobacteriia</taxon>
        <taxon>Flavobacteriales</taxon>
        <taxon>Flavobacteriaceae</taxon>
        <taxon>Robiginitalea</taxon>
    </lineage>
</organism>
<keyword evidence="3" id="KW-1185">Reference proteome</keyword>
<evidence type="ECO:0000313" key="3">
    <source>
        <dbReference type="Proteomes" id="UP001174839"/>
    </source>
</evidence>
<protein>
    <submittedName>
        <fullName evidence="2">NAD(P)/FAD-dependent oxidoreductase</fullName>
        <ecNumber evidence="2">1.-.-.-</ecNumber>
    </submittedName>
</protein>
<dbReference type="EC" id="1.-.-.-" evidence="2"/>
<dbReference type="Pfam" id="PF01266">
    <property type="entry name" value="DAO"/>
    <property type="match status" value="1"/>
</dbReference>
<dbReference type="RefSeq" id="WP_289725051.1">
    <property type="nucleotide sequence ID" value="NZ_JAUDUY010000004.1"/>
</dbReference>
<evidence type="ECO:0000313" key="2">
    <source>
        <dbReference type="EMBL" id="MDM9631686.1"/>
    </source>
</evidence>
<dbReference type="EMBL" id="JAUDUY010000004">
    <property type="protein sequence ID" value="MDM9631686.1"/>
    <property type="molecule type" value="Genomic_DNA"/>
</dbReference>
<accession>A0ABT7WFJ6</accession>
<evidence type="ECO:0000259" key="1">
    <source>
        <dbReference type="Pfam" id="PF01266"/>
    </source>
</evidence>
<gene>
    <name evidence="2" type="ORF">QU605_09405</name>
</gene>
<reference evidence="2" key="1">
    <citation type="submission" date="2023-06" db="EMBL/GenBank/DDBJ databases">
        <title>Robiginitalea aurantiacus sp. nov. and Algoriphagus sediminis sp. nov., isolated from coastal sediment.</title>
        <authorList>
            <person name="Zhou Z.Y."/>
            <person name="An J."/>
            <person name="Jia Y.W."/>
            <person name="Du Z.J."/>
        </authorList>
    </citation>
    <scope>NUCLEOTIDE SEQUENCE</scope>
    <source>
        <strain evidence="2">M39</strain>
    </source>
</reference>
<dbReference type="InterPro" id="IPR050407">
    <property type="entry name" value="Geranylgeranyl_reductase"/>
</dbReference>
<comment type="caution">
    <text evidence="2">The sequence shown here is derived from an EMBL/GenBank/DDBJ whole genome shotgun (WGS) entry which is preliminary data.</text>
</comment>
<sequence length="368" mass="40338">MKTTEIIIVGGGLAGLTAARELATSGREVVVFEKQKLPHHKVCGEYLSREVVPYLAQIGVPLEDAPSIDRLVLSSPGGRSLTCQLPLGGIGISRFALDYRLFQAAQKAGVSFVWEAVDSVVHKESGFRVITRGGEWQAEQVLGNWGKRSVLDRVQNRSFFTKSSPWLGIKMHYRATYPSDQVGLYGFKGGYGGLSVTESGAVNFCYLIHKNRFKETPDLEGCTKGLLREHPALHEVLDAAEPLFDKPLGISNIYFGHKGLSANRVLMSGDAAGLIHPLCGNGMAMAIQGGRLQAEVLQEYLNGDLADRELLEANYSNAWQKEFRTRLWIGERLQNVLVSPSGLNLGIRLGARVPFLPRAVIRKTHGTL</sequence>
<dbReference type="PANTHER" id="PTHR42685:SF22">
    <property type="entry name" value="CONDITIONED MEDIUM FACTOR RECEPTOR 1"/>
    <property type="match status" value="1"/>
</dbReference>